<dbReference type="SUPFAM" id="SSF52540">
    <property type="entry name" value="P-loop containing nucleoside triphosphate hydrolases"/>
    <property type="match status" value="1"/>
</dbReference>
<sequence>MTQRIEVETYYPESKKQRNWLLIGKESVGKTAFIEGLVGSKSSSSNLQGSSLFCQDYHWRGQSITDTPGIQTRMDSIVTSQVLQKLHTSKQVILMVKSTDLLNDLNDLWPLIQGRAGIVVVTYWDKVKHRPDVCKELEVLKAMTRLQWVTVDNRYITTEQLSEIGVALKKPALFPNQPPNLTANWLVIPKQAFFELPLIGPLLSLMLLILPALFSVMNANAFADWLYPSVERSVHNLKASIGHLPDVLHQMLLGDYGVVSMFPFLILYALPTVIIFSAIIALYKTTGLIDRLSFNLDPYMHKLGLSGRDLVRVIMGFGCNVPAIIQTRNCSCCTRGSCVSAISFGSACSYQLPATMAVFSAAGKPYLALPYLCVLMVTTCIYLLLTTSNSQRRAAMSPNLLNRGFLQPPNIRFALADMLGVIKEFFTTAFPLFIGICLVAGFLSWLGFFDFLTAVIAPLMALVNLPEEAAIAVILGAIRKDGLAIGLIDSASQTLKVVGMSDVQLLSAVYLAGVMLPCIVSLLTIVREMRWHFAAKMALRQMTCAIGFTAIISWGLG</sequence>
<dbReference type="InterPro" id="IPR006073">
    <property type="entry name" value="GTP-bd"/>
</dbReference>
<dbReference type="Gene3D" id="3.40.50.300">
    <property type="entry name" value="P-loop containing nucleotide triphosphate hydrolases"/>
    <property type="match status" value="1"/>
</dbReference>
<evidence type="ECO:0000313" key="5">
    <source>
        <dbReference type="Proteomes" id="UP000016487"/>
    </source>
</evidence>
<dbReference type="GO" id="GO:0005886">
    <property type="term" value="C:plasma membrane"/>
    <property type="evidence" value="ECO:0007669"/>
    <property type="project" value="TreeGrafter"/>
</dbReference>
<evidence type="ECO:0000313" key="4">
    <source>
        <dbReference type="EMBL" id="KAF7771140.1"/>
    </source>
</evidence>
<name>A0AAD4FRT0_9GAMM</name>
<feature type="domain" description="Nucleoside transporter/FeoB GTPase Gate" evidence="3">
    <location>
        <begin position="267"/>
        <end position="359"/>
    </location>
</feature>
<feature type="transmembrane region" description="Helical" evidence="1">
    <location>
        <begin position="432"/>
        <end position="457"/>
    </location>
</feature>
<feature type="domain" description="Nucleoside transporter/FeoB GTPase Gate" evidence="3">
    <location>
        <begin position="427"/>
        <end position="529"/>
    </location>
</feature>
<dbReference type="AlphaFoldDB" id="A0AAD4FRT0"/>
<keyword evidence="1" id="KW-0472">Membrane</keyword>
<dbReference type="Pfam" id="PF01926">
    <property type="entry name" value="MMR_HSR1"/>
    <property type="match status" value="1"/>
</dbReference>
<gene>
    <name evidence="4" type="primary">feoB</name>
    <name evidence="4" type="ORF">PCIT_a4187</name>
</gene>
<feature type="transmembrane region" description="Helical" evidence="1">
    <location>
        <begin position="366"/>
        <end position="385"/>
    </location>
</feature>
<evidence type="ECO:0000259" key="2">
    <source>
        <dbReference type="Pfam" id="PF01926"/>
    </source>
</evidence>
<keyword evidence="1" id="KW-1133">Transmembrane helix</keyword>
<dbReference type="PANTHER" id="PTHR43185">
    <property type="entry name" value="FERROUS IRON TRANSPORT PROTEIN B"/>
    <property type="match status" value="1"/>
</dbReference>
<feature type="transmembrane region" description="Helical" evidence="1">
    <location>
        <begin position="198"/>
        <end position="217"/>
    </location>
</feature>
<reference evidence="4" key="1">
    <citation type="journal article" date="2012" name="J. Bacteriol.">
        <title>Genome sequences of type strains of seven species of the marine bacterium Pseudoalteromonas.</title>
        <authorList>
            <person name="Xie B.B."/>
            <person name="Shu Y.L."/>
            <person name="Qin Q.L."/>
            <person name="Rong J.C."/>
            <person name="Zhang X.Y."/>
            <person name="Chen X.L."/>
            <person name="Shi M."/>
            <person name="He H.L."/>
            <person name="Zhou B.C."/>
            <person name="Zhang Y.Z."/>
        </authorList>
    </citation>
    <scope>NUCLEOTIDE SEQUENCE</scope>
    <source>
        <strain evidence="4">DSM 8771</strain>
    </source>
</reference>
<dbReference type="InterPro" id="IPR011642">
    <property type="entry name" value="Gate_dom"/>
</dbReference>
<protein>
    <submittedName>
        <fullName evidence="4">Ferrous iron transport protein B</fullName>
    </submittedName>
</protein>
<organism evidence="4 5">
    <name type="scientific">Pseudoalteromonas citrea</name>
    <dbReference type="NCBI Taxonomy" id="43655"/>
    <lineage>
        <taxon>Bacteria</taxon>
        <taxon>Pseudomonadati</taxon>
        <taxon>Pseudomonadota</taxon>
        <taxon>Gammaproteobacteria</taxon>
        <taxon>Alteromonadales</taxon>
        <taxon>Pseudoalteromonadaceae</taxon>
        <taxon>Pseudoalteromonas</taxon>
    </lineage>
</organism>
<accession>A0AAD4FRT0</accession>
<keyword evidence="1" id="KW-0812">Transmembrane</keyword>
<dbReference type="PANTHER" id="PTHR43185:SF1">
    <property type="entry name" value="FE(2+) TRANSPORTER FEOB"/>
    <property type="match status" value="1"/>
</dbReference>
<evidence type="ECO:0000259" key="3">
    <source>
        <dbReference type="Pfam" id="PF07670"/>
    </source>
</evidence>
<feature type="domain" description="G" evidence="2">
    <location>
        <begin position="21"/>
        <end position="103"/>
    </location>
</feature>
<dbReference type="InterPro" id="IPR027417">
    <property type="entry name" value="P-loop_NTPase"/>
</dbReference>
<dbReference type="InterPro" id="IPR050860">
    <property type="entry name" value="FeoB_GTPase"/>
</dbReference>
<dbReference type="RefSeq" id="WP_010363464.1">
    <property type="nucleotide sequence ID" value="NZ_AHBZ03000017.1"/>
</dbReference>
<feature type="transmembrane region" description="Helical" evidence="1">
    <location>
        <begin position="508"/>
        <end position="526"/>
    </location>
</feature>
<evidence type="ECO:0000256" key="1">
    <source>
        <dbReference type="SAM" id="Phobius"/>
    </source>
</evidence>
<dbReference type="Proteomes" id="UP000016487">
    <property type="component" value="Unassembled WGS sequence"/>
</dbReference>
<dbReference type="Pfam" id="PF07670">
    <property type="entry name" value="Gate"/>
    <property type="match status" value="2"/>
</dbReference>
<dbReference type="CDD" id="cd00882">
    <property type="entry name" value="Ras_like_GTPase"/>
    <property type="match status" value="1"/>
</dbReference>
<dbReference type="EMBL" id="AHBZ03000017">
    <property type="protein sequence ID" value="KAF7771140.1"/>
    <property type="molecule type" value="Genomic_DNA"/>
</dbReference>
<feature type="transmembrane region" description="Helical" evidence="1">
    <location>
        <begin position="538"/>
        <end position="556"/>
    </location>
</feature>
<dbReference type="GO" id="GO:0015093">
    <property type="term" value="F:ferrous iron transmembrane transporter activity"/>
    <property type="evidence" value="ECO:0007669"/>
    <property type="project" value="TreeGrafter"/>
</dbReference>
<proteinExistence type="predicted"/>
<feature type="transmembrane region" description="Helical" evidence="1">
    <location>
        <begin position="261"/>
        <end position="283"/>
    </location>
</feature>
<reference evidence="4" key="2">
    <citation type="submission" date="2015-03" db="EMBL/GenBank/DDBJ databases">
        <title>Genome sequence of Pseudoalteromonas citrea.</title>
        <authorList>
            <person name="Xie B.-B."/>
            <person name="Rong J.-C."/>
            <person name="Qin Q.-L."/>
            <person name="Zhang Y.-Z."/>
        </authorList>
    </citation>
    <scope>NUCLEOTIDE SEQUENCE</scope>
    <source>
        <strain evidence="4">DSM 8771</strain>
    </source>
</reference>
<comment type="caution">
    <text evidence="4">The sequence shown here is derived from an EMBL/GenBank/DDBJ whole genome shotgun (WGS) entry which is preliminary data.</text>
</comment>
<dbReference type="GO" id="GO:0005525">
    <property type="term" value="F:GTP binding"/>
    <property type="evidence" value="ECO:0007669"/>
    <property type="project" value="InterPro"/>
</dbReference>